<keyword evidence="2" id="KW-1185">Reference proteome</keyword>
<accession>A0ACB8QW77</accession>
<organism evidence="1 2">
    <name type="scientific">Vararia minispora EC-137</name>
    <dbReference type="NCBI Taxonomy" id="1314806"/>
    <lineage>
        <taxon>Eukaryota</taxon>
        <taxon>Fungi</taxon>
        <taxon>Dikarya</taxon>
        <taxon>Basidiomycota</taxon>
        <taxon>Agaricomycotina</taxon>
        <taxon>Agaricomycetes</taxon>
        <taxon>Russulales</taxon>
        <taxon>Lachnocladiaceae</taxon>
        <taxon>Vararia</taxon>
    </lineage>
</organism>
<dbReference type="EMBL" id="MU273477">
    <property type="protein sequence ID" value="KAI0035912.1"/>
    <property type="molecule type" value="Genomic_DNA"/>
</dbReference>
<name>A0ACB8QW77_9AGAM</name>
<dbReference type="Proteomes" id="UP000814128">
    <property type="component" value="Unassembled WGS sequence"/>
</dbReference>
<comment type="caution">
    <text evidence="1">The sequence shown here is derived from an EMBL/GenBank/DDBJ whole genome shotgun (WGS) entry which is preliminary data.</text>
</comment>
<protein>
    <submittedName>
        <fullName evidence="1">RlpA-like double-psi beta-barrel-protein domain-containing protein-containing protein</fullName>
    </submittedName>
</protein>
<evidence type="ECO:0000313" key="2">
    <source>
        <dbReference type="Proteomes" id="UP000814128"/>
    </source>
</evidence>
<proteinExistence type="predicted"/>
<evidence type="ECO:0000313" key="1">
    <source>
        <dbReference type="EMBL" id="KAI0035912.1"/>
    </source>
</evidence>
<reference evidence="1" key="1">
    <citation type="submission" date="2021-02" db="EMBL/GenBank/DDBJ databases">
        <authorList>
            <consortium name="DOE Joint Genome Institute"/>
            <person name="Ahrendt S."/>
            <person name="Looney B.P."/>
            <person name="Miyauchi S."/>
            <person name="Morin E."/>
            <person name="Drula E."/>
            <person name="Courty P.E."/>
            <person name="Chicoki N."/>
            <person name="Fauchery L."/>
            <person name="Kohler A."/>
            <person name="Kuo A."/>
            <person name="Labutti K."/>
            <person name="Pangilinan J."/>
            <person name="Lipzen A."/>
            <person name="Riley R."/>
            <person name="Andreopoulos W."/>
            <person name="He G."/>
            <person name="Johnson J."/>
            <person name="Barry K.W."/>
            <person name="Grigoriev I.V."/>
            <person name="Nagy L."/>
            <person name="Hibbett D."/>
            <person name="Henrissat B."/>
            <person name="Matheny P.B."/>
            <person name="Labbe J."/>
            <person name="Martin F."/>
        </authorList>
    </citation>
    <scope>NUCLEOTIDE SEQUENCE</scope>
    <source>
        <strain evidence="1">EC-137</strain>
    </source>
</reference>
<reference evidence="1" key="2">
    <citation type="journal article" date="2022" name="New Phytol.">
        <title>Evolutionary transition to the ectomycorrhizal habit in the genomes of a hyperdiverse lineage of mushroom-forming fungi.</title>
        <authorList>
            <person name="Looney B."/>
            <person name="Miyauchi S."/>
            <person name="Morin E."/>
            <person name="Drula E."/>
            <person name="Courty P.E."/>
            <person name="Kohler A."/>
            <person name="Kuo A."/>
            <person name="LaButti K."/>
            <person name="Pangilinan J."/>
            <person name="Lipzen A."/>
            <person name="Riley R."/>
            <person name="Andreopoulos W."/>
            <person name="He G."/>
            <person name="Johnson J."/>
            <person name="Nolan M."/>
            <person name="Tritt A."/>
            <person name="Barry K.W."/>
            <person name="Grigoriev I.V."/>
            <person name="Nagy L.G."/>
            <person name="Hibbett D."/>
            <person name="Henrissat B."/>
            <person name="Matheny P.B."/>
            <person name="Labbe J."/>
            <person name="Martin F.M."/>
        </authorList>
    </citation>
    <scope>NUCLEOTIDE SEQUENCE</scope>
    <source>
        <strain evidence="1">EC-137</strain>
    </source>
</reference>
<sequence>MVCITAFASALALVASVSGYVVPRQNPPSGWVTPIMENYADYHARYMALDCQNKHNTDFFTACCHPMKANETLATARAPECNPANLLASPSTTTHKTSSPASPTSTASSSGAFIAGGEATFFDQGGAAGSCGNVNPDSAKIVAVQELRMSSSLCGKKVLIINTDNNKQVEATVADTCPTCQGNKNSLDLSHGAFDAIADEALGVVPIKWMFLD</sequence>
<gene>
    <name evidence="1" type="ORF">K488DRAFT_42149</name>
</gene>